<dbReference type="NCBIfam" id="TIGR00012">
    <property type="entry name" value="L29"/>
    <property type="match status" value="1"/>
</dbReference>
<evidence type="ECO:0000256" key="6">
    <source>
        <dbReference type="SAM" id="Coils"/>
    </source>
</evidence>
<dbReference type="GO" id="GO:0006412">
    <property type="term" value="P:translation"/>
    <property type="evidence" value="ECO:0007669"/>
    <property type="project" value="UniProtKB-UniRule"/>
</dbReference>
<reference evidence="7" key="1">
    <citation type="submission" date="2022-09" db="EMBL/GenBank/DDBJ databases">
        <title>Haloadaptaus new haloarchaeum isolated from saline soil.</title>
        <authorList>
            <person name="Duran-Viseras A."/>
            <person name="Sanchez-Porro C."/>
            <person name="Ventosa A."/>
        </authorList>
    </citation>
    <scope>NUCLEOTIDE SEQUENCE</scope>
    <source>
        <strain evidence="7">F3-133</strain>
    </source>
</reference>
<dbReference type="AlphaFoldDB" id="A0A9Q4GIS3"/>
<name>A0A9Q4GIS3_9EURY</name>
<sequence>MAILRADEMREMTDEELEDELNNLQSELLQETSIQAAGGAPDNPGRISEMKKTIARIKTVQREREMEEENE</sequence>
<keyword evidence="3 5" id="KW-0687">Ribonucleoprotein</keyword>
<dbReference type="SUPFAM" id="SSF46561">
    <property type="entry name" value="Ribosomal protein L29 (L29p)"/>
    <property type="match status" value="1"/>
</dbReference>
<evidence type="ECO:0000313" key="7">
    <source>
        <dbReference type="EMBL" id="MCX2818556.1"/>
    </source>
</evidence>
<dbReference type="PANTHER" id="PTHR10916:SF0">
    <property type="entry name" value="LARGE RIBOSOMAL SUBUNIT PROTEIN UL29C"/>
    <property type="match status" value="1"/>
</dbReference>
<dbReference type="GO" id="GO:0003735">
    <property type="term" value="F:structural constituent of ribosome"/>
    <property type="evidence" value="ECO:0007669"/>
    <property type="project" value="InterPro"/>
</dbReference>
<dbReference type="FunFam" id="1.10.287.310:FF:000001">
    <property type="entry name" value="50S ribosomal protein L29"/>
    <property type="match status" value="1"/>
</dbReference>
<dbReference type="EMBL" id="RKLV01000003">
    <property type="protein sequence ID" value="MCX2818556.1"/>
    <property type="molecule type" value="Genomic_DNA"/>
</dbReference>
<organism evidence="7 8">
    <name type="scientific">Halorutilus salinus</name>
    <dbReference type="NCBI Taxonomy" id="2487751"/>
    <lineage>
        <taxon>Archaea</taxon>
        <taxon>Methanobacteriati</taxon>
        <taxon>Methanobacteriota</taxon>
        <taxon>Stenosarchaea group</taxon>
        <taxon>Halobacteria</taxon>
        <taxon>Halorutilales</taxon>
        <taxon>Halorutilaceae</taxon>
        <taxon>Halorutilus</taxon>
    </lineage>
</organism>
<feature type="coiled-coil region" evidence="6">
    <location>
        <begin position="14"/>
        <end position="70"/>
    </location>
</feature>
<evidence type="ECO:0000256" key="2">
    <source>
        <dbReference type="ARBA" id="ARBA00022980"/>
    </source>
</evidence>
<dbReference type="RefSeq" id="WP_266086397.1">
    <property type="nucleotide sequence ID" value="NZ_RKLV01000003.1"/>
</dbReference>
<dbReference type="HAMAP" id="MF_00374">
    <property type="entry name" value="Ribosomal_uL29"/>
    <property type="match status" value="1"/>
</dbReference>
<dbReference type="Pfam" id="PF00831">
    <property type="entry name" value="Ribosomal_L29"/>
    <property type="match status" value="1"/>
</dbReference>
<dbReference type="InterPro" id="IPR001854">
    <property type="entry name" value="Ribosomal_uL29"/>
</dbReference>
<dbReference type="GO" id="GO:0022625">
    <property type="term" value="C:cytosolic large ribosomal subunit"/>
    <property type="evidence" value="ECO:0007669"/>
    <property type="project" value="TreeGrafter"/>
</dbReference>
<evidence type="ECO:0000256" key="4">
    <source>
        <dbReference type="ARBA" id="ARBA00035204"/>
    </source>
</evidence>
<dbReference type="PANTHER" id="PTHR10916">
    <property type="entry name" value="60S RIBOSOMAL PROTEIN L35/50S RIBOSOMAL PROTEIN L29"/>
    <property type="match status" value="1"/>
</dbReference>
<gene>
    <name evidence="7" type="primary">rpmC</name>
    <name evidence="5" type="synonym">rpl29</name>
    <name evidence="7" type="ORF">EGH25_04210</name>
</gene>
<evidence type="ECO:0000313" key="8">
    <source>
        <dbReference type="Proteomes" id="UP001149411"/>
    </source>
</evidence>
<evidence type="ECO:0000256" key="3">
    <source>
        <dbReference type="ARBA" id="ARBA00023274"/>
    </source>
</evidence>
<comment type="caution">
    <text evidence="7">The sequence shown here is derived from an EMBL/GenBank/DDBJ whole genome shotgun (WGS) entry which is preliminary data.</text>
</comment>
<protein>
    <recommendedName>
        <fullName evidence="4 5">Large ribosomal subunit protein uL29</fullName>
    </recommendedName>
</protein>
<dbReference type="CDD" id="cd00427">
    <property type="entry name" value="Ribosomal_L29_HIP"/>
    <property type="match status" value="1"/>
</dbReference>
<accession>A0A9Q4GIS3</accession>
<keyword evidence="6" id="KW-0175">Coiled coil</keyword>
<dbReference type="Proteomes" id="UP001149411">
    <property type="component" value="Unassembled WGS sequence"/>
</dbReference>
<dbReference type="InterPro" id="IPR050063">
    <property type="entry name" value="Ribosomal_protein_uL29"/>
</dbReference>
<evidence type="ECO:0000256" key="1">
    <source>
        <dbReference type="ARBA" id="ARBA00009254"/>
    </source>
</evidence>
<dbReference type="InterPro" id="IPR036049">
    <property type="entry name" value="Ribosomal_uL29_sf"/>
</dbReference>
<comment type="similarity">
    <text evidence="1 5">Belongs to the universal ribosomal protein uL29 family.</text>
</comment>
<evidence type="ECO:0000256" key="5">
    <source>
        <dbReference type="HAMAP-Rule" id="MF_00374"/>
    </source>
</evidence>
<proteinExistence type="inferred from homology"/>
<dbReference type="Gene3D" id="1.10.287.310">
    <property type="match status" value="1"/>
</dbReference>
<keyword evidence="8" id="KW-1185">Reference proteome</keyword>
<keyword evidence="2 5" id="KW-0689">Ribosomal protein</keyword>